<dbReference type="GO" id="GO:0008305">
    <property type="term" value="C:integrin complex"/>
    <property type="evidence" value="ECO:0007669"/>
    <property type="project" value="TreeGrafter"/>
</dbReference>
<accession>A0A0M3IG53</accession>
<dbReference type="SUPFAM" id="SSF57196">
    <property type="entry name" value="EGF/Laminin"/>
    <property type="match status" value="2"/>
</dbReference>
<dbReference type="GO" id="GO:0033627">
    <property type="term" value="P:cell adhesion mediated by integrin"/>
    <property type="evidence" value="ECO:0007669"/>
    <property type="project" value="TreeGrafter"/>
</dbReference>
<comment type="similarity">
    <text evidence="2">Belongs to the integrin beta chain family.</text>
</comment>
<evidence type="ECO:0000256" key="10">
    <source>
        <dbReference type="ARBA" id="ARBA00023157"/>
    </source>
</evidence>
<dbReference type="PANTHER" id="PTHR10082">
    <property type="entry name" value="INTEGRIN BETA SUBUNIT"/>
    <property type="match status" value="1"/>
</dbReference>
<dbReference type="Gene3D" id="3.30.1680.10">
    <property type="entry name" value="ligand-binding face of the semaphorins, domain 2"/>
    <property type="match status" value="1"/>
</dbReference>
<evidence type="ECO:0000256" key="1">
    <source>
        <dbReference type="ARBA" id="ARBA00004479"/>
    </source>
</evidence>
<dbReference type="InterPro" id="IPR057243">
    <property type="entry name" value="Integrin_I-EGF_CS"/>
</dbReference>
<dbReference type="GO" id="GO:0098609">
    <property type="term" value="P:cell-cell adhesion"/>
    <property type="evidence" value="ECO:0007669"/>
    <property type="project" value="TreeGrafter"/>
</dbReference>
<evidence type="ECO:0000256" key="12">
    <source>
        <dbReference type="SAM" id="MobiDB-lite"/>
    </source>
</evidence>
<dbReference type="GO" id="GO:0007229">
    <property type="term" value="P:integrin-mediated signaling pathway"/>
    <property type="evidence" value="ECO:0007669"/>
    <property type="project" value="UniProtKB-KW"/>
</dbReference>
<organism evidence="15 16">
    <name type="scientific">Ascaris lumbricoides</name>
    <name type="common">Giant roundworm</name>
    <dbReference type="NCBI Taxonomy" id="6252"/>
    <lineage>
        <taxon>Eukaryota</taxon>
        <taxon>Metazoa</taxon>
        <taxon>Ecdysozoa</taxon>
        <taxon>Nematoda</taxon>
        <taxon>Chromadorea</taxon>
        <taxon>Rhabditida</taxon>
        <taxon>Spirurina</taxon>
        <taxon>Ascaridomorpha</taxon>
        <taxon>Ascaridoidea</taxon>
        <taxon>Ascarididae</taxon>
        <taxon>Ascaris</taxon>
    </lineage>
</organism>
<dbReference type="Pfam" id="PF07974">
    <property type="entry name" value="EGF_2"/>
    <property type="match status" value="1"/>
</dbReference>
<keyword evidence="7" id="KW-1133">Transmembrane helix</keyword>
<keyword evidence="3" id="KW-0245">EGF-like domain</keyword>
<keyword evidence="9" id="KW-0472">Membrane</keyword>
<keyword evidence="11" id="KW-0325">Glycoprotein</keyword>
<sequence length="514" mass="55149">LLAGEEDDVLVATICAADGGGLRILQDEIDVSVSATDIQKLCRSAEASKSCGQCIKQHTECAWCLDPHSTSAFRCDYVKAFEGKCNAKLIYSPKTELKIAPQHNLPLGSKHADGSTVIQIEPQQVVLRMKPGDIVEVPFKYLHKAHANLKDFVIQTSEFRSLGIGIEFSIICHGNRVQGRQCTDIRDGEMIDFYAKVSLNECRAAGDVAISIGAYGYHTVSAMFITPMCGCDCEKVQNQERRSPLCYGFGNLICGVCECQTGKGGNNCECDLNQYGVRTATELENKCRRSPNEAVCSGNGKCRCGRCQCDSEFTTGEFCDCEGSSCPKFDGKLCAGQGECSCGECRCEEGFAGDDCSCNLDTTPCVEGGMMCNGHGSCECGKCICNAGYTGITCGISSKEEVVDTGEELEEDEQDVDKDAESLEGQMEAAEESVAGEQDRDEPVNEDGQTDHSQMGSSDVASEGEPLSPVEDEEPGAPAEEGTVEAIQEGHSSGALQISAFFVSCFIVVIARFL</sequence>
<dbReference type="InterPro" id="IPR015812">
    <property type="entry name" value="Integrin_bsu"/>
</dbReference>
<dbReference type="SUPFAM" id="SSF69179">
    <property type="entry name" value="Integrin domains"/>
    <property type="match status" value="1"/>
</dbReference>
<evidence type="ECO:0000259" key="13">
    <source>
        <dbReference type="Pfam" id="PF07974"/>
    </source>
</evidence>
<comment type="subcellular location">
    <subcellularLocation>
        <location evidence="1">Membrane</location>
        <topology evidence="1">Single-pass type I membrane protein</topology>
    </subcellularLocation>
</comment>
<evidence type="ECO:0000256" key="7">
    <source>
        <dbReference type="ARBA" id="ARBA00022989"/>
    </source>
</evidence>
<dbReference type="InterPro" id="IPR057073">
    <property type="entry name" value="EGF_integrin_2"/>
</dbReference>
<dbReference type="GO" id="GO:0007160">
    <property type="term" value="P:cell-matrix adhesion"/>
    <property type="evidence" value="ECO:0007669"/>
    <property type="project" value="TreeGrafter"/>
</dbReference>
<dbReference type="GO" id="GO:0009986">
    <property type="term" value="C:cell surface"/>
    <property type="evidence" value="ECO:0007669"/>
    <property type="project" value="TreeGrafter"/>
</dbReference>
<dbReference type="GO" id="GO:0005178">
    <property type="term" value="F:integrin binding"/>
    <property type="evidence" value="ECO:0007669"/>
    <property type="project" value="TreeGrafter"/>
</dbReference>
<evidence type="ECO:0000259" key="14">
    <source>
        <dbReference type="Pfam" id="PF23105"/>
    </source>
</evidence>
<evidence type="ECO:0000256" key="11">
    <source>
        <dbReference type="ARBA" id="ARBA00023180"/>
    </source>
</evidence>
<dbReference type="Pfam" id="PF23105">
    <property type="entry name" value="EGF_integrin"/>
    <property type="match status" value="1"/>
</dbReference>
<dbReference type="FunFam" id="2.10.25.10:FF:000036">
    <property type="entry name" value="Integrin beta"/>
    <property type="match status" value="1"/>
</dbReference>
<dbReference type="AlphaFoldDB" id="A0A0M3IG53"/>
<dbReference type="InterPro" id="IPR032695">
    <property type="entry name" value="Integrin_dom_sf"/>
</dbReference>
<keyword evidence="5" id="KW-0732">Signal</keyword>
<keyword evidence="10" id="KW-1015">Disulfide bond</keyword>
<keyword evidence="6" id="KW-0677">Repeat</keyword>
<evidence type="ECO:0000256" key="6">
    <source>
        <dbReference type="ARBA" id="ARBA00022737"/>
    </source>
</evidence>
<dbReference type="Gene3D" id="2.10.25.10">
    <property type="entry name" value="Laminin"/>
    <property type="match status" value="3"/>
</dbReference>
<keyword evidence="8" id="KW-0401">Integrin</keyword>
<evidence type="ECO:0000256" key="9">
    <source>
        <dbReference type="ARBA" id="ARBA00023136"/>
    </source>
</evidence>
<feature type="domain" description="Epidermal growth factor-like" evidence="13">
    <location>
        <begin position="365"/>
        <end position="394"/>
    </location>
</feature>
<dbReference type="PRINTS" id="PR01186">
    <property type="entry name" value="INTEGRINB"/>
</dbReference>
<dbReference type="Gene3D" id="2.60.40.1510">
    <property type="entry name" value="ntegrin, alpha v. Chain A, domain 3"/>
    <property type="match status" value="1"/>
</dbReference>
<dbReference type="WBParaSite" id="ALUE_0001724701-mRNA-1">
    <property type="protein sequence ID" value="ALUE_0001724701-mRNA-1"/>
    <property type="gene ID" value="ALUE_0001724701"/>
</dbReference>
<evidence type="ECO:0000313" key="15">
    <source>
        <dbReference type="Proteomes" id="UP000036681"/>
    </source>
</evidence>
<evidence type="ECO:0000256" key="3">
    <source>
        <dbReference type="ARBA" id="ARBA00022536"/>
    </source>
</evidence>
<dbReference type="GO" id="GO:0016477">
    <property type="term" value="P:cell migration"/>
    <property type="evidence" value="ECO:0007669"/>
    <property type="project" value="TreeGrafter"/>
</dbReference>
<dbReference type="InterPro" id="IPR013111">
    <property type="entry name" value="EGF_extracell"/>
</dbReference>
<dbReference type="Proteomes" id="UP000036681">
    <property type="component" value="Unplaced"/>
</dbReference>
<reference evidence="16" key="1">
    <citation type="submission" date="2017-02" db="UniProtKB">
        <authorList>
            <consortium name="WormBaseParasite"/>
        </authorList>
    </citation>
    <scope>IDENTIFICATION</scope>
</reference>
<keyword evidence="4" id="KW-0812">Transmembrane</keyword>
<dbReference type="PROSITE" id="PS00243">
    <property type="entry name" value="I_EGF_1"/>
    <property type="match status" value="2"/>
</dbReference>
<dbReference type="SUPFAM" id="SSF103575">
    <property type="entry name" value="Plexin repeat"/>
    <property type="match status" value="1"/>
</dbReference>
<feature type="domain" description="Integrin beta epidermal growth factor-like" evidence="14">
    <location>
        <begin position="282"/>
        <end position="319"/>
    </location>
</feature>
<evidence type="ECO:0000256" key="2">
    <source>
        <dbReference type="ARBA" id="ARBA00007449"/>
    </source>
</evidence>
<evidence type="ECO:0000256" key="5">
    <source>
        <dbReference type="ARBA" id="ARBA00022729"/>
    </source>
</evidence>
<feature type="compositionally biased region" description="Acidic residues" evidence="12">
    <location>
        <begin position="403"/>
        <end position="418"/>
    </location>
</feature>
<protein>
    <submittedName>
        <fullName evidence="16">EGF_2 domain-containing protein</fullName>
    </submittedName>
</protein>
<dbReference type="GO" id="GO:0005925">
    <property type="term" value="C:focal adhesion"/>
    <property type="evidence" value="ECO:0007669"/>
    <property type="project" value="TreeGrafter"/>
</dbReference>
<evidence type="ECO:0000256" key="8">
    <source>
        <dbReference type="ARBA" id="ARBA00023037"/>
    </source>
</evidence>
<evidence type="ECO:0000313" key="16">
    <source>
        <dbReference type="WBParaSite" id="ALUE_0001724701-mRNA-1"/>
    </source>
</evidence>
<evidence type="ECO:0000256" key="4">
    <source>
        <dbReference type="ARBA" id="ARBA00022692"/>
    </source>
</evidence>
<proteinExistence type="inferred from homology"/>
<feature type="region of interest" description="Disordered" evidence="12">
    <location>
        <begin position="403"/>
        <end position="481"/>
    </location>
</feature>
<name>A0A0M3IG53_ASCLU</name>
<dbReference type="PANTHER" id="PTHR10082:SF60">
    <property type="entry name" value="INTEGRIN BETA-PS"/>
    <property type="match status" value="1"/>
</dbReference>
<keyword evidence="15" id="KW-1185">Reference proteome</keyword>
<feature type="compositionally biased region" description="Polar residues" evidence="12">
    <location>
        <begin position="451"/>
        <end position="460"/>
    </location>
</feature>